<protein>
    <submittedName>
        <fullName evidence="3">Uncharacterized protein</fullName>
    </submittedName>
</protein>
<evidence type="ECO:0000313" key="4">
    <source>
        <dbReference type="Proteomes" id="UP000006178"/>
    </source>
</evidence>
<feature type="transmembrane region" description="Helical" evidence="2">
    <location>
        <begin position="6"/>
        <end position="27"/>
    </location>
</feature>
<keyword evidence="2" id="KW-1133">Transmembrane helix</keyword>
<dbReference type="Proteomes" id="UP000006178">
    <property type="component" value="Chromosome"/>
</dbReference>
<proteinExistence type="predicted"/>
<gene>
    <name evidence="3" type="ordered locus">Tsac_0006</name>
</gene>
<dbReference type="BioCyc" id="TSAC1094508:GLMA-9-MONOMER"/>
<keyword evidence="2" id="KW-0472">Membrane</keyword>
<keyword evidence="4" id="KW-1185">Reference proteome</keyword>
<dbReference type="RefSeq" id="WP_014756968.1">
    <property type="nucleotide sequence ID" value="NC_017992.1"/>
</dbReference>
<evidence type="ECO:0000313" key="3">
    <source>
        <dbReference type="EMBL" id="AFK85044.1"/>
    </source>
</evidence>
<dbReference type="PATRIC" id="fig|1094508.3.peg.7"/>
<accession>I3VR99</accession>
<keyword evidence="2" id="KW-0812">Transmembrane</keyword>
<feature type="compositionally biased region" description="Basic and acidic residues" evidence="1">
    <location>
        <begin position="69"/>
        <end position="95"/>
    </location>
</feature>
<evidence type="ECO:0000256" key="2">
    <source>
        <dbReference type="SAM" id="Phobius"/>
    </source>
</evidence>
<dbReference type="KEGG" id="tsh:Tsac_0006"/>
<feature type="region of interest" description="Disordered" evidence="1">
    <location>
        <begin position="57"/>
        <end position="95"/>
    </location>
</feature>
<name>I3VR99_THESW</name>
<sequence length="221" mass="25245">MKKSIYSIGFVVAITAVSIIFMLDVFIKEQPPPNEVLKPAIRSTYYSSTDKISKNEMQVPVFNTTPNLKENENKSAVENEKSDKENSEKKNSEENDIRKFDEKSLDKLIQERNREFTKINGNNNSKESSENLNLNRIVVTPEKILSVQREMDFATKSKAIGILMKLGPSGIGEIMKMSQDGVTEKESYEMMDILKKHLSEGDIDFLKSIVEKYFDEKNTSK</sequence>
<dbReference type="EMBL" id="CP003184">
    <property type="protein sequence ID" value="AFK85044.1"/>
    <property type="molecule type" value="Genomic_DNA"/>
</dbReference>
<reference evidence="3 4" key="1">
    <citation type="journal article" date="2014" name="Appl. Environ. Microbiol.">
        <title>Profile of Secreted Hydrolases, Associated Proteins, and SlpA in Thermoanaerobacterium saccharolyticum during the Degradation of Hemicellulose.</title>
        <authorList>
            <person name="Currie D.H."/>
            <person name="Guss A.M."/>
            <person name="Herring C.D."/>
            <person name="Giannone R.J."/>
            <person name="Johnson C.M."/>
            <person name="Lankford P.K."/>
            <person name="Brown S.D."/>
            <person name="Hettich R.L."/>
            <person name="Lynd L.R."/>
        </authorList>
    </citation>
    <scope>NUCLEOTIDE SEQUENCE [LARGE SCALE GENOMIC DNA]</scope>
    <source>
        <strain evidence="4">DSM 8691 / JW/SL-YS485</strain>
    </source>
</reference>
<dbReference type="eggNOG" id="ENOG50349Z0">
    <property type="taxonomic scope" value="Bacteria"/>
</dbReference>
<dbReference type="AlphaFoldDB" id="I3VR99"/>
<organism evidence="3 4">
    <name type="scientific">Thermoanaerobacterium saccharolyticum (strain DSM 8691 / JW/SL-YS485)</name>
    <dbReference type="NCBI Taxonomy" id="1094508"/>
    <lineage>
        <taxon>Bacteria</taxon>
        <taxon>Bacillati</taxon>
        <taxon>Bacillota</taxon>
        <taxon>Clostridia</taxon>
        <taxon>Thermoanaerobacterales</taxon>
        <taxon>Thermoanaerobacteraceae</taxon>
        <taxon>Thermoanaerobacterium</taxon>
    </lineage>
</organism>
<evidence type="ECO:0000256" key="1">
    <source>
        <dbReference type="SAM" id="MobiDB-lite"/>
    </source>
</evidence>